<dbReference type="InParanoid" id="E3IYQ7"/>
<dbReference type="Proteomes" id="UP000002484">
    <property type="component" value="Chromosome"/>
</dbReference>
<keyword evidence="3" id="KW-1185">Reference proteome</keyword>
<dbReference type="Gene3D" id="2.30.22.10">
    <property type="entry name" value="Head domain of nucleotide exchange factor GrpE"/>
    <property type="match status" value="1"/>
</dbReference>
<feature type="region of interest" description="Disordered" evidence="1">
    <location>
        <begin position="1"/>
        <end position="118"/>
    </location>
</feature>
<feature type="region of interest" description="Disordered" evidence="1">
    <location>
        <begin position="132"/>
        <end position="216"/>
    </location>
</feature>
<accession>E3IYQ7</accession>
<feature type="compositionally biased region" description="Basic and acidic residues" evidence="1">
    <location>
        <begin position="151"/>
        <end position="193"/>
    </location>
</feature>
<dbReference type="KEGG" id="fri:FraEuI1c_0972"/>
<proteinExistence type="predicted"/>
<feature type="compositionally biased region" description="Low complexity" evidence="1">
    <location>
        <begin position="31"/>
        <end position="50"/>
    </location>
</feature>
<gene>
    <name evidence="2" type="ordered locus">FraEuI1c_0972</name>
</gene>
<sequence length="366" mass="38075">MTEPRRRRDRAGRWFPGSDPLGPGQGDGPDAGETTSLPGLSGAGGSPTALPTVPAGALPGIMTPPDGVRGVPGMVDVARGPARGGEPDPGGPPRGTSGLPGVSGRGSIDSLPPFVEAGPYDYDAYVDAATGPDWAAAPTRGPAPQPGGDRSGNDRQGNDRQGIDRQAGDRQAAERQSAERQVGDRPGNDRQGGERALAGDTGPAAGGPTGPRAAGSGDLVEELAAVGRRLDELARLRRHDVELVDRLHEENGKLRQGELTEAMGPLLRGLIRLHDQMSSLGGDDPQSVAGILRKQLLQVLDISADVRPYIAVPGSPFDPTRHLALRGIATDDPARDRTIARGVRPGFVRGSSTVLRPAEAEVYRNR</sequence>
<dbReference type="eggNOG" id="COG0576">
    <property type="taxonomic scope" value="Bacteria"/>
</dbReference>
<dbReference type="GO" id="GO:0006457">
    <property type="term" value="P:protein folding"/>
    <property type="evidence" value="ECO:0007669"/>
    <property type="project" value="InterPro"/>
</dbReference>
<dbReference type="AlphaFoldDB" id="E3IYQ7"/>
<protein>
    <recommendedName>
        <fullName evidence="4">Molecular chaperone GrpE (Heat shock protein)</fullName>
    </recommendedName>
</protein>
<evidence type="ECO:0000313" key="2">
    <source>
        <dbReference type="EMBL" id="ADP79045.1"/>
    </source>
</evidence>
<evidence type="ECO:0000256" key="1">
    <source>
        <dbReference type="SAM" id="MobiDB-lite"/>
    </source>
</evidence>
<name>E3IYQ7_PSEI1</name>
<dbReference type="STRING" id="298654.FraEuI1c_0972"/>
<dbReference type="InterPro" id="IPR009012">
    <property type="entry name" value="GrpE_head"/>
</dbReference>
<dbReference type="EMBL" id="CP002299">
    <property type="protein sequence ID" value="ADP79045.1"/>
    <property type="molecule type" value="Genomic_DNA"/>
</dbReference>
<reference evidence="2 3" key="1">
    <citation type="submission" date="2010-10" db="EMBL/GenBank/DDBJ databases">
        <title>Complete sequence of Frankia sp. EuI1c.</title>
        <authorList>
            <consortium name="US DOE Joint Genome Institute"/>
            <person name="Lucas S."/>
            <person name="Copeland A."/>
            <person name="Lapidus A."/>
            <person name="Cheng J.-F."/>
            <person name="Bruce D."/>
            <person name="Goodwin L."/>
            <person name="Pitluck S."/>
            <person name="Chertkov O."/>
            <person name="Detter J.C."/>
            <person name="Han C."/>
            <person name="Tapia R."/>
            <person name="Land M."/>
            <person name="Hauser L."/>
            <person name="Jeffries C."/>
            <person name="Kyrpides N."/>
            <person name="Ivanova N."/>
            <person name="Mikhailova N."/>
            <person name="Beauchemin N."/>
            <person name="Sen A."/>
            <person name="Sur S.A."/>
            <person name="Gtari M."/>
            <person name="Wall L."/>
            <person name="Tisa L."/>
            <person name="Woyke T."/>
        </authorList>
    </citation>
    <scope>NUCLEOTIDE SEQUENCE [LARGE SCALE GENOMIC DNA]</scope>
    <source>
        <strain evidence="3">DSM 45817 / CECT 9037 / EuI1c</strain>
    </source>
</reference>
<dbReference type="HOGENOM" id="CLU_755967_0_0_11"/>
<evidence type="ECO:0000313" key="3">
    <source>
        <dbReference type="Proteomes" id="UP000002484"/>
    </source>
</evidence>
<evidence type="ECO:0008006" key="4">
    <source>
        <dbReference type="Google" id="ProtNLM"/>
    </source>
</evidence>
<organism evidence="2 3">
    <name type="scientific">Pseudofrankia inefficax (strain DSM 45817 / CECT 9037 / DDB 130130 / EuI1c)</name>
    <name type="common">Frankia inefficax</name>
    <dbReference type="NCBI Taxonomy" id="298654"/>
    <lineage>
        <taxon>Bacteria</taxon>
        <taxon>Bacillati</taxon>
        <taxon>Actinomycetota</taxon>
        <taxon>Actinomycetes</taxon>
        <taxon>Frankiales</taxon>
        <taxon>Frankiaceae</taxon>
        <taxon>Pseudofrankia</taxon>
    </lineage>
</organism>
<dbReference type="RefSeq" id="WP_013422166.1">
    <property type="nucleotide sequence ID" value="NC_014666.1"/>
</dbReference>